<feature type="transmembrane region" description="Helical" evidence="9">
    <location>
        <begin position="65"/>
        <end position="89"/>
    </location>
</feature>
<comment type="caution">
    <text evidence="11">The sequence shown here is derived from an EMBL/GenBank/DDBJ whole genome shotgun (WGS) entry which is preliminary data.</text>
</comment>
<proteinExistence type="inferred from homology"/>
<keyword evidence="6 9" id="KW-1133">Transmembrane helix</keyword>
<keyword evidence="7" id="KW-0762">Sugar transport</keyword>
<dbReference type="GO" id="GO:0015774">
    <property type="term" value="P:polysaccharide transport"/>
    <property type="evidence" value="ECO:0007669"/>
    <property type="project" value="UniProtKB-KW"/>
</dbReference>
<feature type="transmembrane region" description="Helical" evidence="9">
    <location>
        <begin position="110"/>
        <end position="132"/>
    </location>
</feature>
<keyword evidence="7" id="KW-0625">Polysaccharide transport</keyword>
<comment type="subcellular location">
    <subcellularLocation>
        <location evidence="1 9">Cell membrane</location>
        <topology evidence="1 9">Multi-pass membrane protein</topology>
    </subcellularLocation>
</comment>
<feature type="transmembrane region" description="Helical" evidence="9">
    <location>
        <begin position="138"/>
        <end position="160"/>
    </location>
</feature>
<evidence type="ECO:0000256" key="3">
    <source>
        <dbReference type="ARBA" id="ARBA00022448"/>
    </source>
</evidence>
<evidence type="ECO:0000256" key="6">
    <source>
        <dbReference type="ARBA" id="ARBA00022989"/>
    </source>
</evidence>
<comment type="similarity">
    <text evidence="2 9">Belongs to the ABC-2 integral membrane protein family.</text>
</comment>
<gene>
    <name evidence="11" type="ORF">NITHO_4200004</name>
</gene>
<keyword evidence="4 9" id="KW-1003">Cell membrane</keyword>
<evidence type="ECO:0000256" key="1">
    <source>
        <dbReference type="ARBA" id="ARBA00004651"/>
    </source>
</evidence>
<evidence type="ECO:0000256" key="4">
    <source>
        <dbReference type="ARBA" id="ARBA00022475"/>
    </source>
</evidence>
<keyword evidence="5 9" id="KW-0812">Transmembrane</keyword>
<dbReference type="OrthoDB" id="9786910at2"/>
<evidence type="ECO:0000256" key="7">
    <source>
        <dbReference type="ARBA" id="ARBA00023047"/>
    </source>
</evidence>
<feature type="domain" description="ABC transmembrane type-2" evidence="10">
    <location>
        <begin position="32"/>
        <end position="251"/>
    </location>
</feature>
<evidence type="ECO:0000256" key="8">
    <source>
        <dbReference type="ARBA" id="ARBA00023136"/>
    </source>
</evidence>
<evidence type="ECO:0000259" key="10">
    <source>
        <dbReference type="PROSITE" id="PS51012"/>
    </source>
</evidence>
<organism evidence="11 12">
    <name type="scientific">Nitrolancea hollandica Lb</name>
    <dbReference type="NCBI Taxonomy" id="1129897"/>
    <lineage>
        <taxon>Bacteria</taxon>
        <taxon>Pseudomonadati</taxon>
        <taxon>Thermomicrobiota</taxon>
        <taxon>Thermomicrobia</taxon>
        <taxon>Sphaerobacterales</taxon>
        <taxon>Sphaerobacterineae</taxon>
        <taxon>Sphaerobacteraceae</taxon>
        <taxon>Nitrolancea</taxon>
    </lineage>
</organism>
<protein>
    <recommendedName>
        <fullName evidence="9">Transport permease protein</fullName>
    </recommendedName>
</protein>
<dbReference type="EMBL" id="CAGS01000358">
    <property type="protein sequence ID" value="CCF84921.1"/>
    <property type="molecule type" value="Genomic_DNA"/>
</dbReference>
<accession>I4EJQ9</accession>
<dbReference type="GO" id="GO:0005886">
    <property type="term" value="C:plasma membrane"/>
    <property type="evidence" value="ECO:0007669"/>
    <property type="project" value="UniProtKB-SubCell"/>
</dbReference>
<evidence type="ECO:0000256" key="9">
    <source>
        <dbReference type="RuleBase" id="RU361157"/>
    </source>
</evidence>
<keyword evidence="3 9" id="KW-0813">Transport</keyword>
<dbReference type="AlphaFoldDB" id="I4EJQ9"/>
<dbReference type="Proteomes" id="UP000004221">
    <property type="component" value="Unassembled WGS sequence"/>
</dbReference>
<evidence type="ECO:0000313" key="11">
    <source>
        <dbReference type="EMBL" id="CCF84921.1"/>
    </source>
</evidence>
<feature type="transmembrane region" description="Helical" evidence="9">
    <location>
        <begin position="172"/>
        <end position="191"/>
    </location>
</feature>
<evidence type="ECO:0000256" key="5">
    <source>
        <dbReference type="ARBA" id="ARBA00022692"/>
    </source>
</evidence>
<evidence type="ECO:0000256" key="2">
    <source>
        <dbReference type="ARBA" id="ARBA00007783"/>
    </source>
</evidence>
<dbReference type="GO" id="GO:0015920">
    <property type="term" value="P:lipopolysaccharide transport"/>
    <property type="evidence" value="ECO:0007669"/>
    <property type="project" value="TreeGrafter"/>
</dbReference>
<dbReference type="GO" id="GO:0140359">
    <property type="term" value="F:ABC-type transporter activity"/>
    <property type="evidence" value="ECO:0007669"/>
    <property type="project" value="InterPro"/>
</dbReference>
<dbReference type="PANTHER" id="PTHR30413">
    <property type="entry name" value="INNER MEMBRANE TRANSPORT PERMEASE"/>
    <property type="match status" value="1"/>
</dbReference>
<dbReference type="PANTHER" id="PTHR30413:SF10">
    <property type="entry name" value="CAPSULE POLYSACCHARIDE EXPORT INNER-MEMBRANE PROTEIN CTRC"/>
    <property type="match status" value="1"/>
</dbReference>
<keyword evidence="8 9" id="KW-0472">Membrane</keyword>
<sequence length="259" mass="29094">MVSQAVELIHYRSLIRNLVAKDLKVRYKNSALGFLWSLLNPLLMMVVFTFVFTQLLNQNIPDFPVFVLAALLPWNWTATAVTAGTTTLVDNAALINKVYFPRHLLPISVVLSNMANFLLALPALFLFMAIFGLPFTAWILYLPVIVLVQAIFLAGLVFILAPLHVYFRDTIVLVEVGLMAWMFMTPIFYPIEAVAPNLAPWMYRINPLAAIVAEYRTILYHGGVPDPLFMARTGATAVLLLIAGYLLFTRLNRNVGEHL</sequence>
<evidence type="ECO:0000313" key="12">
    <source>
        <dbReference type="Proteomes" id="UP000004221"/>
    </source>
</evidence>
<dbReference type="PROSITE" id="PS51012">
    <property type="entry name" value="ABC_TM2"/>
    <property type="match status" value="1"/>
</dbReference>
<dbReference type="RefSeq" id="WP_008479461.1">
    <property type="nucleotide sequence ID" value="NZ_CAGS01000358.1"/>
</dbReference>
<feature type="transmembrane region" description="Helical" evidence="9">
    <location>
        <begin position="229"/>
        <end position="248"/>
    </location>
</feature>
<dbReference type="Pfam" id="PF01061">
    <property type="entry name" value="ABC2_membrane"/>
    <property type="match status" value="1"/>
</dbReference>
<reference evidence="11 12" key="1">
    <citation type="journal article" date="2012" name="ISME J.">
        <title>Nitrification expanded: discovery, physiology and genomics of a nitrite-oxidizing bacterium from the phylum Chloroflexi.</title>
        <authorList>
            <person name="Sorokin D.Y."/>
            <person name="Lucker S."/>
            <person name="Vejmelkova D."/>
            <person name="Kostrikina N.A."/>
            <person name="Kleerebezem R."/>
            <person name="Rijpstra W.I."/>
            <person name="Damste J.S."/>
            <person name="Le Paslier D."/>
            <person name="Muyzer G."/>
            <person name="Wagner M."/>
            <person name="van Loosdrecht M.C."/>
            <person name="Daims H."/>
        </authorList>
    </citation>
    <scope>NUCLEOTIDE SEQUENCE [LARGE SCALE GENOMIC DNA]</scope>
    <source>
        <strain evidence="12">none</strain>
    </source>
</reference>
<feature type="transmembrane region" description="Helical" evidence="9">
    <location>
        <begin position="31"/>
        <end position="53"/>
    </location>
</feature>
<dbReference type="InterPro" id="IPR013525">
    <property type="entry name" value="ABC2_TM"/>
</dbReference>
<dbReference type="InterPro" id="IPR047817">
    <property type="entry name" value="ABC2_TM_bact-type"/>
</dbReference>
<name>I4EJQ9_9BACT</name>
<keyword evidence="12" id="KW-1185">Reference proteome</keyword>